<feature type="domain" description="LRRNT" evidence="9">
    <location>
        <begin position="1"/>
        <end position="32"/>
    </location>
</feature>
<keyword evidence="4" id="KW-0732">Signal</keyword>
<evidence type="ECO:0000256" key="5">
    <source>
        <dbReference type="ARBA" id="ARBA00022889"/>
    </source>
</evidence>
<sequence length="66" mass="7575">CPRGCKCKKRYVDCSRIGLTTVPDNVPRRTTRLYLNNNNITNIPNGAFRYLSNLKVLELQNNFISS</sequence>
<dbReference type="SUPFAM" id="SSF52058">
    <property type="entry name" value="L domain-like"/>
    <property type="match status" value="1"/>
</dbReference>
<dbReference type="eggNOG" id="KOG0619">
    <property type="taxonomic scope" value="Eukaryota"/>
</dbReference>
<evidence type="ECO:0000256" key="6">
    <source>
        <dbReference type="ARBA" id="ARBA00022989"/>
    </source>
</evidence>
<protein>
    <recommendedName>
        <fullName evidence="9">LRRNT domain-containing protein</fullName>
    </recommendedName>
</protein>
<name>C3ZXU2_BRAFL</name>
<keyword evidence="7" id="KW-0472">Membrane</keyword>
<dbReference type="STRING" id="7739.C3ZXU2"/>
<dbReference type="Pfam" id="PF13855">
    <property type="entry name" value="LRR_8"/>
    <property type="match status" value="1"/>
</dbReference>
<proteinExistence type="predicted"/>
<dbReference type="Gene3D" id="3.80.10.10">
    <property type="entry name" value="Ribonuclease Inhibitor"/>
    <property type="match status" value="1"/>
</dbReference>
<evidence type="ECO:0000256" key="7">
    <source>
        <dbReference type="ARBA" id="ARBA00023136"/>
    </source>
</evidence>
<dbReference type="InterPro" id="IPR000372">
    <property type="entry name" value="LRRNT"/>
</dbReference>
<keyword evidence="5" id="KW-0130">Cell adhesion</keyword>
<feature type="non-terminal residue" evidence="10">
    <location>
        <position position="1"/>
    </location>
</feature>
<accession>C3ZXU2</accession>
<dbReference type="PANTHER" id="PTHR22650">
    <property type="entry name" value="GLYCOPROTEIN IB BETA"/>
    <property type="match status" value="1"/>
</dbReference>
<evidence type="ECO:0000256" key="4">
    <source>
        <dbReference type="ARBA" id="ARBA00022729"/>
    </source>
</evidence>
<dbReference type="InterPro" id="IPR001611">
    <property type="entry name" value="Leu-rich_rpt"/>
</dbReference>
<dbReference type="InParanoid" id="C3ZXU2"/>
<keyword evidence="6" id="KW-1133">Transmembrane helix</keyword>
<evidence type="ECO:0000256" key="3">
    <source>
        <dbReference type="ARBA" id="ARBA00022692"/>
    </source>
</evidence>
<evidence type="ECO:0000256" key="8">
    <source>
        <dbReference type="ARBA" id="ARBA00023157"/>
    </source>
</evidence>
<dbReference type="SMART" id="SM00013">
    <property type="entry name" value="LRRNT"/>
    <property type="match status" value="1"/>
</dbReference>
<dbReference type="InterPro" id="IPR052313">
    <property type="entry name" value="GPIb-IX-V_Complex"/>
</dbReference>
<dbReference type="AlphaFoldDB" id="C3ZXU2"/>
<reference evidence="10" key="1">
    <citation type="journal article" date="2008" name="Nature">
        <title>The amphioxus genome and the evolution of the chordate karyotype.</title>
        <authorList>
            <consortium name="US DOE Joint Genome Institute (JGI-PGF)"/>
            <person name="Putnam N.H."/>
            <person name="Butts T."/>
            <person name="Ferrier D.E.K."/>
            <person name="Furlong R.F."/>
            <person name="Hellsten U."/>
            <person name="Kawashima T."/>
            <person name="Robinson-Rechavi M."/>
            <person name="Shoguchi E."/>
            <person name="Terry A."/>
            <person name="Yu J.-K."/>
            <person name="Benito-Gutierrez E.L."/>
            <person name="Dubchak I."/>
            <person name="Garcia-Fernandez J."/>
            <person name="Gibson-Brown J.J."/>
            <person name="Grigoriev I.V."/>
            <person name="Horton A.C."/>
            <person name="de Jong P.J."/>
            <person name="Jurka J."/>
            <person name="Kapitonov V.V."/>
            <person name="Kohara Y."/>
            <person name="Kuroki Y."/>
            <person name="Lindquist E."/>
            <person name="Lucas S."/>
            <person name="Osoegawa K."/>
            <person name="Pennacchio L.A."/>
            <person name="Salamov A.A."/>
            <person name="Satou Y."/>
            <person name="Sauka-Spengler T."/>
            <person name="Schmutz J."/>
            <person name="Shin-I T."/>
            <person name="Toyoda A."/>
            <person name="Bronner-Fraser M."/>
            <person name="Fujiyama A."/>
            <person name="Holland L.Z."/>
            <person name="Holland P.W.H."/>
            <person name="Satoh N."/>
            <person name="Rokhsar D.S."/>
        </authorList>
    </citation>
    <scope>NUCLEOTIDE SEQUENCE [LARGE SCALE GENOMIC DNA]</scope>
    <source>
        <strain evidence="10">S238N-H82</strain>
        <tissue evidence="10">Testes</tissue>
    </source>
</reference>
<feature type="non-terminal residue" evidence="10">
    <location>
        <position position="66"/>
    </location>
</feature>
<keyword evidence="8" id="KW-1015">Disulfide bond</keyword>
<organism>
    <name type="scientific">Branchiostoma floridae</name>
    <name type="common">Florida lancelet</name>
    <name type="synonym">Amphioxus</name>
    <dbReference type="NCBI Taxonomy" id="7739"/>
    <lineage>
        <taxon>Eukaryota</taxon>
        <taxon>Metazoa</taxon>
        <taxon>Chordata</taxon>
        <taxon>Cephalochordata</taxon>
        <taxon>Leptocardii</taxon>
        <taxon>Amphioxiformes</taxon>
        <taxon>Branchiostomatidae</taxon>
        <taxon>Branchiostoma</taxon>
    </lineage>
</organism>
<dbReference type="Pfam" id="PF01462">
    <property type="entry name" value="LRRNT"/>
    <property type="match status" value="1"/>
</dbReference>
<evidence type="ECO:0000256" key="1">
    <source>
        <dbReference type="ARBA" id="ARBA00004479"/>
    </source>
</evidence>
<dbReference type="GO" id="GO:0016020">
    <property type="term" value="C:membrane"/>
    <property type="evidence" value="ECO:0007669"/>
    <property type="project" value="UniProtKB-SubCell"/>
</dbReference>
<keyword evidence="3" id="KW-0812">Transmembrane</keyword>
<dbReference type="InterPro" id="IPR032675">
    <property type="entry name" value="LRR_dom_sf"/>
</dbReference>
<dbReference type="PANTHER" id="PTHR22650:SF4">
    <property type="entry name" value="LEUCINE-RICH REPEAT AND TRANSMEMBRANE DOMAIN-CONTAINING PROTEIN 2-LIKE"/>
    <property type="match status" value="1"/>
</dbReference>
<evidence type="ECO:0000259" key="9">
    <source>
        <dbReference type="SMART" id="SM00013"/>
    </source>
</evidence>
<dbReference type="EMBL" id="GG666716">
    <property type="protein sequence ID" value="EEN42643.1"/>
    <property type="molecule type" value="Genomic_DNA"/>
</dbReference>
<gene>
    <name evidence="10" type="ORF">BRAFLDRAFT_248726</name>
</gene>
<evidence type="ECO:0000313" key="10">
    <source>
        <dbReference type="EMBL" id="EEN42643.1"/>
    </source>
</evidence>
<evidence type="ECO:0000256" key="2">
    <source>
        <dbReference type="ARBA" id="ARBA00022614"/>
    </source>
</evidence>
<comment type="subcellular location">
    <subcellularLocation>
        <location evidence="1">Membrane</location>
        <topology evidence="1">Single-pass type I membrane protein</topology>
    </subcellularLocation>
</comment>
<keyword evidence="2" id="KW-0433">Leucine-rich repeat</keyword>